<dbReference type="GO" id="GO:0005829">
    <property type="term" value="C:cytosol"/>
    <property type="evidence" value="ECO:0007669"/>
    <property type="project" value="TreeGrafter"/>
</dbReference>
<evidence type="ECO:0000259" key="14">
    <source>
        <dbReference type="PROSITE" id="PS51194"/>
    </source>
</evidence>
<dbReference type="InterPro" id="IPR044722">
    <property type="entry name" value="SecA_SF2_C"/>
</dbReference>
<dbReference type="GO" id="GO:0031522">
    <property type="term" value="C:cell envelope Sec protein transport complex"/>
    <property type="evidence" value="ECO:0007669"/>
    <property type="project" value="TreeGrafter"/>
</dbReference>
<dbReference type="PROSITE" id="PS51194">
    <property type="entry name" value="HELICASE_CTER"/>
    <property type="match status" value="1"/>
</dbReference>
<dbReference type="InterPro" id="IPR027417">
    <property type="entry name" value="P-loop_NTPase"/>
</dbReference>
<feature type="domain" description="Helicase ATP-binding" evidence="13">
    <location>
        <begin position="79"/>
        <end position="243"/>
    </location>
</feature>
<feature type="domain" description="SecA family profile" evidence="15">
    <location>
        <begin position="1"/>
        <end position="571"/>
    </location>
</feature>
<dbReference type="PRINTS" id="PR00906">
    <property type="entry name" value="SECA"/>
</dbReference>
<dbReference type="Pfam" id="PF07517">
    <property type="entry name" value="SecA_DEAD"/>
    <property type="match status" value="1"/>
</dbReference>
<dbReference type="EC" id="7.4.2.8" evidence="12"/>
<dbReference type="PROSITE" id="PS51196">
    <property type="entry name" value="SECA_MOTOR_DEAD"/>
    <property type="match status" value="1"/>
</dbReference>
<keyword evidence="7 12" id="KW-0067">ATP-binding</keyword>
<dbReference type="GO" id="GO:0065002">
    <property type="term" value="P:intracellular protein transmembrane transport"/>
    <property type="evidence" value="ECO:0007669"/>
    <property type="project" value="UniProtKB-UniRule"/>
</dbReference>
<evidence type="ECO:0000256" key="11">
    <source>
        <dbReference type="ARBA" id="ARBA00023136"/>
    </source>
</evidence>
<dbReference type="InterPro" id="IPR001650">
    <property type="entry name" value="Helicase_C-like"/>
</dbReference>
<dbReference type="SUPFAM" id="SSF81886">
    <property type="entry name" value="Helical scaffold and wing domains of SecA"/>
    <property type="match status" value="1"/>
</dbReference>
<accession>F0IU15</accession>
<proteinExistence type="inferred from homology"/>
<evidence type="ECO:0000256" key="3">
    <source>
        <dbReference type="ARBA" id="ARBA00022448"/>
    </source>
</evidence>
<dbReference type="CDD" id="cd17928">
    <property type="entry name" value="DEXDc_SecA"/>
    <property type="match status" value="1"/>
</dbReference>
<dbReference type="InterPro" id="IPR022490">
    <property type="entry name" value="SecA2"/>
</dbReference>
<comment type="caution">
    <text evidence="16">The sequence shown here is derived from an EMBL/GenBank/DDBJ whole genome shotgun (WGS) entry which is preliminary data.</text>
</comment>
<keyword evidence="3 12" id="KW-0813">Transport</keyword>
<evidence type="ECO:0000256" key="2">
    <source>
        <dbReference type="ARBA" id="ARBA00007650"/>
    </source>
</evidence>
<dbReference type="FunFam" id="3.40.50.300:FF:000429">
    <property type="entry name" value="Preprotein translocase subunit SecA"/>
    <property type="match status" value="1"/>
</dbReference>
<keyword evidence="11 12" id="KW-0472">Membrane</keyword>
<dbReference type="InterPro" id="IPR000185">
    <property type="entry name" value="SecA"/>
</dbReference>
<feature type="binding site" evidence="12">
    <location>
        <position position="493"/>
    </location>
    <ligand>
        <name>ATP</name>
        <dbReference type="ChEBI" id="CHEBI:30616"/>
    </ligand>
</feature>
<dbReference type="SUPFAM" id="SSF52540">
    <property type="entry name" value="P-loop containing nucleoside triphosphate hydrolases"/>
    <property type="match status" value="2"/>
</dbReference>
<dbReference type="Gene3D" id="3.40.50.300">
    <property type="entry name" value="P-loop containing nucleotide triphosphate hydrolases"/>
    <property type="match status" value="2"/>
</dbReference>
<dbReference type="GO" id="GO:0005524">
    <property type="term" value="F:ATP binding"/>
    <property type="evidence" value="ECO:0007669"/>
    <property type="project" value="UniProtKB-UniRule"/>
</dbReference>
<dbReference type="PANTHER" id="PTHR30612:SF0">
    <property type="entry name" value="CHLOROPLAST PROTEIN-TRANSPORTING ATPASE"/>
    <property type="match status" value="1"/>
</dbReference>
<dbReference type="Gene3D" id="3.90.1440.10">
    <property type="entry name" value="SecA, preprotein cross-linking domain"/>
    <property type="match status" value="1"/>
</dbReference>
<dbReference type="PROSITE" id="PS51192">
    <property type="entry name" value="HELICASE_ATP_BIND_1"/>
    <property type="match status" value="1"/>
</dbReference>
<dbReference type="NCBIfam" id="TIGR03714">
    <property type="entry name" value="secA2"/>
    <property type="match status" value="1"/>
</dbReference>
<dbReference type="GO" id="GO:0006605">
    <property type="term" value="P:protein targeting"/>
    <property type="evidence" value="ECO:0007669"/>
    <property type="project" value="UniProtKB-UniRule"/>
</dbReference>
<dbReference type="Pfam" id="PF21090">
    <property type="entry name" value="P-loop_SecA"/>
    <property type="match status" value="2"/>
</dbReference>
<evidence type="ECO:0000256" key="9">
    <source>
        <dbReference type="ARBA" id="ARBA00022967"/>
    </source>
</evidence>
<dbReference type="InterPro" id="IPR011115">
    <property type="entry name" value="SecA_DEAD"/>
</dbReference>
<comment type="similarity">
    <text evidence="2 12">Belongs to the SecA family.</text>
</comment>
<dbReference type="InterPro" id="IPR014001">
    <property type="entry name" value="Helicase_ATP-bd"/>
</dbReference>
<dbReference type="InterPro" id="IPR014018">
    <property type="entry name" value="SecA_motor_DEAD"/>
</dbReference>
<dbReference type="GO" id="GO:0005886">
    <property type="term" value="C:plasma membrane"/>
    <property type="evidence" value="ECO:0007669"/>
    <property type="project" value="UniProtKB-SubCell"/>
</dbReference>
<keyword evidence="9 12" id="KW-1278">Translocase</keyword>
<evidence type="ECO:0000256" key="6">
    <source>
        <dbReference type="ARBA" id="ARBA00022741"/>
    </source>
</evidence>
<dbReference type="Pfam" id="PF07516">
    <property type="entry name" value="SecA_SW"/>
    <property type="match status" value="1"/>
</dbReference>
<dbReference type="InterPro" id="IPR036266">
    <property type="entry name" value="SecA_Wing/Scaffold_sf"/>
</dbReference>
<evidence type="ECO:0000259" key="15">
    <source>
        <dbReference type="PROSITE" id="PS51196"/>
    </source>
</evidence>
<dbReference type="EMBL" id="AEXZ01000008">
    <property type="protein sequence ID" value="EGD38637.1"/>
    <property type="molecule type" value="Genomic_DNA"/>
</dbReference>
<evidence type="ECO:0000256" key="1">
    <source>
        <dbReference type="ARBA" id="ARBA00004170"/>
    </source>
</evidence>
<dbReference type="AlphaFoldDB" id="F0IU15"/>
<feature type="binding site" evidence="12">
    <location>
        <begin position="95"/>
        <end position="99"/>
    </location>
    <ligand>
        <name>ATP</name>
        <dbReference type="ChEBI" id="CHEBI:30616"/>
    </ligand>
</feature>
<name>F0IU15_STRSA</name>
<organism evidence="16 17">
    <name type="scientific">Streptococcus sanguinis SK160</name>
    <dbReference type="NCBI Taxonomy" id="888812"/>
    <lineage>
        <taxon>Bacteria</taxon>
        <taxon>Bacillati</taxon>
        <taxon>Bacillota</taxon>
        <taxon>Bacilli</taxon>
        <taxon>Lactobacillales</taxon>
        <taxon>Streptococcaceae</taxon>
        <taxon>Streptococcus</taxon>
    </lineage>
</organism>
<evidence type="ECO:0000256" key="8">
    <source>
        <dbReference type="ARBA" id="ARBA00022927"/>
    </source>
</evidence>
<evidence type="ECO:0000256" key="10">
    <source>
        <dbReference type="ARBA" id="ARBA00023010"/>
    </source>
</evidence>
<dbReference type="GO" id="GO:0017038">
    <property type="term" value="P:protein import"/>
    <property type="evidence" value="ECO:0007669"/>
    <property type="project" value="InterPro"/>
</dbReference>
<protein>
    <recommendedName>
        <fullName evidence="12">Protein translocase subunit SecA</fullName>
        <ecNumber evidence="12">7.4.2.8</ecNumber>
    </recommendedName>
</protein>
<evidence type="ECO:0000256" key="7">
    <source>
        <dbReference type="ARBA" id="ARBA00022840"/>
    </source>
</evidence>
<dbReference type="CDD" id="cd18803">
    <property type="entry name" value="SF2_C_secA"/>
    <property type="match status" value="1"/>
</dbReference>
<dbReference type="InterPro" id="IPR011130">
    <property type="entry name" value="SecA_preprotein_X-link_dom"/>
</dbReference>
<sequence>MIKNHFQIQRLKKILAKVKSFESEMAGLSDADLRKKTQEFKERLTAGETLDDLLPEAYAVVREADKRVLGMFPYDVQVMGAIVLHEGNVAEMATGEGKTLTATMPLYLNALSGQGAMLVTTNTYLALRDAQEMGQVYRFLGLTIEAAVVADETKNLTPKQKRLIYQADIVYTINSALGFDYLIENLAENKDSQYLSPFNYVIIDEIDSILLDSAQVPLVISGAPRVQSNFYGIMDTFITTLKEDEDYHYDDEKNEVWLTSKGILAAESFLDLEHLFSKENQELVRHLNLALRAHKLYKKDKDYVVRQGDKEAEVVLLDRATGRLLEMTRLQGGQHQAIEAKEHVKLTEETRAMASITYQNLFRLFRKISGMTGTGKVVESEFMETYSMSVIKIPTNQPVIRLDLPDQLYQTLPEKVFASLDEVKHYHAQGNPLLIFTGSVEMSEIYSSLLLREGIAHNLLNANNAAREAQIIAESGQKGAVTVATSMAGRGTDIKLGLGVADLGGLVVIGTERMENQRIDLQIRGRSGRQGDPGISKFFISLEDDLLRKWGPDWLKKFYKDYSTEEVEQHPVQLGQRRFRRLVAKAQRASESSAKMSRRMTLEYAQCMKIQREITYAERNRLIQSEERIDEEISRVLSQVIHQAAYEQSYETRADLYRFILDHFSYHAERIPYDFDIYSPEKIAELLQDIAEQELQAKKAYLKSDKLFTHFQRVSVLKAIDENWVEQVDYLQQLKTALSGQHFSMKNPLVEYYQEAYDGFEYMKERMKQQIVKNLLMSELALNPKGEVIMYFP</sequence>
<dbReference type="HOGENOM" id="CLU_005314_3_2_9"/>
<dbReference type="Gene3D" id="1.10.3060.10">
    <property type="entry name" value="Helical scaffold and wing domains of SecA"/>
    <property type="match status" value="1"/>
</dbReference>
<dbReference type="SMART" id="SM00957">
    <property type="entry name" value="SecA_DEAD"/>
    <property type="match status" value="1"/>
</dbReference>
<dbReference type="InterPro" id="IPR011116">
    <property type="entry name" value="SecA_Wing/Scaffold"/>
</dbReference>
<reference evidence="16 17" key="1">
    <citation type="submission" date="2011-02" db="EMBL/GenBank/DDBJ databases">
        <authorList>
            <person name="Muzny D."/>
            <person name="Qin X."/>
            <person name="Deng J."/>
            <person name="Jiang H."/>
            <person name="Liu Y."/>
            <person name="Qu J."/>
            <person name="Song X.-Z."/>
            <person name="Zhang L."/>
            <person name="Thornton R."/>
            <person name="Coyle M."/>
            <person name="Francisco L."/>
            <person name="Jackson L."/>
            <person name="Javaid M."/>
            <person name="Korchina V."/>
            <person name="Kovar C."/>
            <person name="Mata R."/>
            <person name="Mathew T."/>
            <person name="Ngo R."/>
            <person name="Nguyen L."/>
            <person name="Nguyen N."/>
            <person name="Okwuonu G."/>
            <person name="Ongeri F."/>
            <person name="Pham C."/>
            <person name="Simmons D."/>
            <person name="Wilczek-Boney K."/>
            <person name="Hale W."/>
            <person name="Jakkamsetti A."/>
            <person name="Pham P."/>
            <person name="Ruth R."/>
            <person name="San Lucas F."/>
            <person name="Warren J."/>
            <person name="Zhang J."/>
            <person name="Zhao Z."/>
            <person name="Zhou C."/>
            <person name="Zhu D."/>
            <person name="Lee S."/>
            <person name="Bess C."/>
            <person name="Blankenburg K."/>
            <person name="Forbes L."/>
            <person name="Fu Q."/>
            <person name="Gubbala S."/>
            <person name="Hirani K."/>
            <person name="Jayaseelan J.C."/>
            <person name="Lara F."/>
            <person name="Munidasa M."/>
            <person name="Palculict T."/>
            <person name="Patil S."/>
            <person name="Pu L.-L."/>
            <person name="Saada N."/>
            <person name="Tang L."/>
            <person name="Weissenberger G."/>
            <person name="Zhu Y."/>
            <person name="Hemphill L."/>
            <person name="Shang Y."/>
            <person name="Youmans B."/>
            <person name="Ayvaz T."/>
            <person name="Ross M."/>
            <person name="Santibanez J."/>
            <person name="Aqrawi P."/>
            <person name="Gross S."/>
            <person name="Joshi V."/>
            <person name="Fowler G."/>
            <person name="Nazareth L."/>
            <person name="Reid J."/>
            <person name="Worley K."/>
            <person name="Petrosino J."/>
            <person name="Highlander S."/>
            <person name="Gibbs R."/>
        </authorList>
    </citation>
    <scope>NUCLEOTIDE SEQUENCE [LARGE SCALE GENOMIC DNA]</scope>
    <source>
        <strain evidence="16 17">SK160</strain>
    </source>
</reference>
<comment type="catalytic activity">
    <reaction evidence="12">
        <text>ATP + H2O + cellular proteinSide 1 = ADP + phosphate + cellular proteinSide 2.</text>
        <dbReference type="EC" id="7.4.2.8"/>
    </reaction>
</comment>
<evidence type="ECO:0000256" key="12">
    <source>
        <dbReference type="HAMAP-Rule" id="MF_01382"/>
    </source>
</evidence>
<dbReference type="SMART" id="SM00958">
    <property type="entry name" value="SecA_PP_bind"/>
    <property type="match status" value="1"/>
</dbReference>
<keyword evidence="4 12" id="KW-1003">Cell membrane</keyword>
<dbReference type="SUPFAM" id="SSF81767">
    <property type="entry name" value="Pre-protein crosslinking domain of SecA"/>
    <property type="match status" value="1"/>
</dbReference>
<evidence type="ECO:0000256" key="4">
    <source>
        <dbReference type="ARBA" id="ARBA00022475"/>
    </source>
</evidence>
<keyword evidence="10 12" id="KW-0811">Translocation</keyword>
<dbReference type="PATRIC" id="fig|888812.3.peg.1307"/>
<evidence type="ECO:0000256" key="5">
    <source>
        <dbReference type="ARBA" id="ARBA00022490"/>
    </source>
</evidence>
<dbReference type="Proteomes" id="UP000004562">
    <property type="component" value="Unassembled WGS sequence"/>
</dbReference>
<dbReference type="InterPro" id="IPR036670">
    <property type="entry name" value="SecA_X-link_sf"/>
</dbReference>
<keyword evidence="8 12" id="KW-0653">Protein transport</keyword>
<dbReference type="HAMAP" id="MF_01382">
    <property type="entry name" value="SecA"/>
    <property type="match status" value="1"/>
</dbReference>
<feature type="domain" description="Helicase C-terminal" evidence="14">
    <location>
        <begin position="404"/>
        <end position="578"/>
    </location>
</feature>
<comment type="subunit">
    <text evidence="12">Monomer and homodimer. Part of the essential Sec protein translocation apparatus which comprises SecA, SecYEG and auxiliary proteins SecDF. Other proteins may also be involved.</text>
</comment>
<keyword evidence="5 12" id="KW-0963">Cytoplasm</keyword>
<comment type="function">
    <text evidence="12">Part of the Sec protein translocase complex. Interacts with the SecYEG preprotein conducting channel. Has a central role in coupling the hydrolysis of ATP to the transfer of proteins into and across the cell membrane, serving as an ATP-driven molecular motor driving the stepwise translocation of polypeptide chains across the membrane.</text>
</comment>
<evidence type="ECO:0000313" key="16">
    <source>
        <dbReference type="EMBL" id="EGD38637.1"/>
    </source>
</evidence>
<evidence type="ECO:0000259" key="13">
    <source>
        <dbReference type="PROSITE" id="PS51192"/>
    </source>
</evidence>
<keyword evidence="6 12" id="KW-0547">Nucleotide-binding</keyword>
<feature type="binding site" evidence="12">
    <location>
        <position position="77"/>
    </location>
    <ligand>
        <name>ATP</name>
        <dbReference type="ChEBI" id="CHEBI:30616"/>
    </ligand>
</feature>
<comment type="subcellular location">
    <subcellularLocation>
        <location evidence="12">Cell membrane</location>
        <topology evidence="12">Peripheral membrane protein</topology>
        <orientation evidence="12">Cytoplasmic side</orientation>
    </subcellularLocation>
    <subcellularLocation>
        <location evidence="12">Cytoplasm</location>
    </subcellularLocation>
    <subcellularLocation>
        <location evidence="1">Membrane</location>
        <topology evidence="1">Peripheral membrane protein</topology>
    </subcellularLocation>
    <text evidence="12">Distribution is 50-50.</text>
</comment>
<dbReference type="PANTHER" id="PTHR30612">
    <property type="entry name" value="SECA INNER MEMBRANE COMPONENT OF SEC PROTEIN SECRETION SYSTEM"/>
    <property type="match status" value="1"/>
</dbReference>
<dbReference type="GO" id="GO:0043952">
    <property type="term" value="P:protein transport by the Sec complex"/>
    <property type="evidence" value="ECO:0007669"/>
    <property type="project" value="TreeGrafter"/>
</dbReference>
<gene>
    <name evidence="12" type="primary">secA</name>
    <name evidence="16" type="synonym">secA2</name>
    <name evidence="16" type="ORF">HMPREF9384_1327</name>
</gene>
<dbReference type="Pfam" id="PF01043">
    <property type="entry name" value="SecA_PP_bind"/>
    <property type="match status" value="1"/>
</dbReference>
<dbReference type="NCBIfam" id="NF006630">
    <property type="entry name" value="PRK09200.1"/>
    <property type="match status" value="1"/>
</dbReference>
<dbReference type="GO" id="GO:0008564">
    <property type="term" value="F:protein-exporting ATPase activity"/>
    <property type="evidence" value="ECO:0007669"/>
    <property type="project" value="UniProtKB-EC"/>
</dbReference>
<evidence type="ECO:0000313" key="17">
    <source>
        <dbReference type="Proteomes" id="UP000004562"/>
    </source>
</evidence>
<dbReference type="RefSeq" id="WP_002912140.1">
    <property type="nucleotide sequence ID" value="NZ_GL872447.1"/>
</dbReference>